<evidence type="ECO:0008006" key="4">
    <source>
        <dbReference type="Google" id="ProtNLM"/>
    </source>
</evidence>
<dbReference type="Gene3D" id="3.30.70.100">
    <property type="match status" value="1"/>
</dbReference>
<dbReference type="RefSeq" id="WP_200466783.1">
    <property type="nucleotide sequence ID" value="NZ_JAENRR010000076.1"/>
</dbReference>
<dbReference type="Proteomes" id="UP000605676">
    <property type="component" value="Unassembled WGS sequence"/>
</dbReference>
<evidence type="ECO:0000313" key="3">
    <source>
        <dbReference type="Proteomes" id="UP000605676"/>
    </source>
</evidence>
<feature type="signal peptide" evidence="1">
    <location>
        <begin position="1"/>
        <end position="19"/>
    </location>
</feature>
<keyword evidence="3" id="KW-1185">Reference proteome</keyword>
<dbReference type="EMBL" id="JAENRR010000076">
    <property type="protein sequence ID" value="MBK3519565.1"/>
    <property type="molecule type" value="Genomic_DNA"/>
</dbReference>
<sequence length="141" mass="15840">MRPIKLAFLCSAASLLLFACTGNNKSNSTETHQKEIIEKTQNFPAGTVMLIVRGKTKLSEEAFLKIAKEREPQFEATPGLIQKYYIKTNTQGEYGGVYIWDSIESLKKFKESELAATIGDAYQLIEAPSTEVIEIMFELRP</sequence>
<name>A0ABS1HPF2_9BACT</name>
<proteinExistence type="predicted"/>
<feature type="chain" id="PRO_5045873901" description="ABM domain-containing protein" evidence="1">
    <location>
        <begin position="20"/>
        <end position="141"/>
    </location>
</feature>
<gene>
    <name evidence="2" type="ORF">JIV24_19630</name>
</gene>
<keyword evidence="1" id="KW-0732">Signal</keyword>
<protein>
    <recommendedName>
        <fullName evidence="4">ABM domain-containing protein</fullName>
    </recommendedName>
</protein>
<evidence type="ECO:0000256" key="1">
    <source>
        <dbReference type="SAM" id="SignalP"/>
    </source>
</evidence>
<dbReference type="InterPro" id="IPR011008">
    <property type="entry name" value="Dimeric_a/b-barrel"/>
</dbReference>
<reference evidence="2 3" key="1">
    <citation type="submission" date="2021-01" db="EMBL/GenBank/DDBJ databases">
        <title>Carboxyliciviraga sp.nov., isolated from coastal sediments.</title>
        <authorList>
            <person name="Lu D."/>
            <person name="Zhang T."/>
        </authorList>
    </citation>
    <scope>NUCLEOTIDE SEQUENCE [LARGE SCALE GENOMIC DNA]</scope>
    <source>
        <strain evidence="2 3">N1Y132</strain>
    </source>
</reference>
<organism evidence="2 3">
    <name type="scientific">Carboxylicivirga marina</name>
    <dbReference type="NCBI Taxonomy" id="2800988"/>
    <lineage>
        <taxon>Bacteria</taxon>
        <taxon>Pseudomonadati</taxon>
        <taxon>Bacteroidota</taxon>
        <taxon>Bacteroidia</taxon>
        <taxon>Marinilabiliales</taxon>
        <taxon>Marinilabiliaceae</taxon>
        <taxon>Carboxylicivirga</taxon>
    </lineage>
</organism>
<dbReference type="PROSITE" id="PS51257">
    <property type="entry name" value="PROKAR_LIPOPROTEIN"/>
    <property type="match status" value="1"/>
</dbReference>
<comment type="caution">
    <text evidence="2">The sequence shown here is derived from an EMBL/GenBank/DDBJ whole genome shotgun (WGS) entry which is preliminary data.</text>
</comment>
<accession>A0ABS1HPF2</accession>
<dbReference type="SUPFAM" id="SSF54909">
    <property type="entry name" value="Dimeric alpha+beta barrel"/>
    <property type="match status" value="1"/>
</dbReference>
<evidence type="ECO:0000313" key="2">
    <source>
        <dbReference type="EMBL" id="MBK3519565.1"/>
    </source>
</evidence>